<dbReference type="InterPro" id="IPR010368">
    <property type="entry name" value="Com_YlbF"/>
</dbReference>
<dbReference type="EMBL" id="SCWD01000001">
    <property type="protein sequence ID" value="TDM03919.1"/>
    <property type="molecule type" value="Genomic_DNA"/>
</dbReference>
<dbReference type="RefSeq" id="WP_133416781.1">
    <property type="nucleotide sequence ID" value="NZ_SCWD01000001.1"/>
</dbReference>
<protein>
    <submittedName>
        <fullName evidence="2">YlbF family regulator</fullName>
    </submittedName>
</protein>
<dbReference type="InterPro" id="IPR023378">
    <property type="entry name" value="YheA/YmcA-like_dom_sf"/>
</dbReference>
<dbReference type="Proteomes" id="UP000295280">
    <property type="component" value="Unassembled WGS sequence"/>
</dbReference>
<dbReference type="AlphaFoldDB" id="A0A9Q8FRB9"/>
<feature type="coiled-coil region" evidence="1">
    <location>
        <begin position="36"/>
        <end position="63"/>
    </location>
</feature>
<evidence type="ECO:0000256" key="1">
    <source>
        <dbReference type="SAM" id="Coils"/>
    </source>
</evidence>
<accession>A0A9Q8FRB9</accession>
<dbReference type="SUPFAM" id="SSF158622">
    <property type="entry name" value="YheA/YmcA-like"/>
    <property type="match status" value="1"/>
</dbReference>
<dbReference type="Pfam" id="PF06133">
    <property type="entry name" value="Com_YlbF"/>
    <property type="match status" value="1"/>
</dbReference>
<name>A0A9Q8FRB9_9STAP</name>
<dbReference type="PANTHER" id="PTHR38448">
    <property type="entry name" value="REGULATORY PROTEIN YLBF-RELATED"/>
    <property type="match status" value="1"/>
</dbReference>
<comment type="caution">
    <text evidence="2">The sequence shown here is derived from an EMBL/GenBank/DDBJ whole genome shotgun (WGS) entry which is preliminary data.</text>
</comment>
<keyword evidence="3" id="KW-1185">Reference proteome</keyword>
<dbReference type="PANTHER" id="PTHR38448:SF2">
    <property type="entry name" value="REGULATORY PROTEIN YLBF"/>
    <property type="match status" value="1"/>
</dbReference>
<sequence>MIYDDQLFNVLDKADELNRLILESMRYQQYREDQLELQQNREVDELRRQVLRLKERYDEVMRFGRYHPDYMETLLATRRAKKAYDMHPVVAKAKKSEMELQTLLDEVLVIVSRAISTEVKVESGNPFFTTEHSCSGGCSCSA</sequence>
<evidence type="ECO:0000313" key="2">
    <source>
        <dbReference type="EMBL" id="TDM03919.1"/>
    </source>
</evidence>
<gene>
    <name evidence="2" type="ORF">ERX40_01780</name>
</gene>
<dbReference type="InterPro" id="IPR052767">
    <property type="entry name" value="Bact_com_dev_regulator"/>
</dbReference>
<keyword evidence="1" id="KW-0175">Coiled coil</keyword>
<evidence type="ECO:0000313" key="3">
    <source>
        <dbReference type="Proteomes" id="UP000295280"/>
    </source>
</evidence>
<reference evidence="2 3" key="1">
    <citation type="submission" date="2019-01" db="EMBL/GenBank/DDBJ databases">
        <title>Draft genome sequences of the type strains of six Macrococcus species.</title>
        <authorList>
            <person name="Mazhar S."/>
            <person name="Altermann E."/>
            <person name="Hill C."/>
            <person name="Mcauliffe O."/>
        </authorList>
    </citation>
    <scope>NUCLEOTIDE SEQUENCE [LARGE SCALE GENOMIC DNA]</scope>
    <source>
        <strain evidence="2 3">ATCC 51828</strain>
    </source>
</reference>
<dbReference type="Gene3D" id="1.20.1500.10">
    <property type="entry name" value="YheA/YmcA-like"/>
    <property type="match status" value="1"/>
</dbReference>
<dbReference type="OrthoDB" id="2157513at2"/>
<organism evidence="2 3">
    <name type="scientific">Macrococcus carouselicus</name>
    <dbReference type="NCBI Taxonomy" id="69969"/>
    <lineage>
        <taxon>Bacteria</taxon>
        <taxon>Bacillati</taxon>
        <taxon>Bacillota</taxon>
        <taxon>Bacilli</taxon>
        <taxon>Bacillales</taxon>
        <taxon>Staphylococcaceae</taxon>
        <taxon>Macrococcus</taxon>
    </lineage>
</organism>
<proteinExistence type="predicted"/>